<dbReference type="PANTHER" id="PTHR11109:SF7">
    <property type="entry name" value="GTP CYCLOHYDROLASE 1"/>
    <property type="match status" value="1"/>
</dbReference>
<dbReference type="GO" id="GO:0046654">
    <property type="term" value="P:tetrahydrofolate biosynthetic process"/>
    <property type="evidence" value="ECO:0007669"/>
    <property type="project" value="UniProtKB-UniRule"/>
</dbReference>
<dbReference type="FunFam" id="3.30.1130.10:FF:000001">
    <property type="entry name" value="GTP cyclohydrolase 1"/>
    <property type="match status" value="1"/>
</dbReference>
<dbReference type="NCBIfam" id="NF006826">
    <property type="entry name" value="PRK09347.1-3"/>
    <property type="match status" value="1"/>
</dbReference>
<dbReference type="InterPro" id="IPR043134">
    <property type="entry name" value="GTP-CH-I_N"/>
</dbReference>
<dbReference type="UniPathway" id="UPA00848">
    <property type="reaction ID" value="UER00151"/>
</dbReference>
<evidence type="ECO:0000313" key="13">
    <source>
        <dbReference type="EMBL" id="TNV11244.1"/>
    </source>
</evidence>
<proteinExistence type="inferred from homology"/>
<evidence type="ECO:0000313" key="12">
    <source>
        <dbReference type="EMBL" id="MBB4094826.1"/>
    </source>
</evidence>
<organism evidence="13 14">
    <name type="scientific">Brucella pecoris</name>
    <dbReference type="NCBI Taxonomy" id="867683"/>
    <lineage>
        <taxon>Bacteria</taxon>
        <taxon>Pseudomonadati</taxon>
        <taxon>Pseudomonadota</taxon>
        <taxon>Alphaproteobacteria</taxon>
        <taxon>Hyphomicrobiales</taxon>
        <taxon>Brucellaceae</taxon>
        <taxon>Brucella/Ochrobactrum group</taxon>
        <taxon>Brucella</taxon>
    </lineage>
</organism>
<evidence type="ECO:0000256" key="9">
    <source>
        <dbReference type="ARBA" id="ARBA00023134"/>
    </source>
</evidence>
<keyword evidence="7 10" id="KW-0378">Hydrolase</keyword>
<dbReference type="PROSITE" id="PS00859">
    <property type="entry name" value="GTP_CYCLOHYDROL_1_1"/>
    <property type="match status" value="1"/>
</dbReference>
<dbReference type="GO" id="GO:0006729">
    <property type="term" value="P:tetrahydrobiopterin biosynthetic process"/>
    <property type="evidence" value="ECO:0007669"/>
    <property type="project" value="TreeGrafter"/>
</dbReference>
<feature type="domain" description="GTP cyclohydrolase I" evidence="11">
    <location>
        <begin position="35"/>
        <end position="212"/>
    </location>
</feature>
<reference evidence="13 14" key="1">
    <citation type="journal article" date="2011" name="Int. J. Syst. Evol. Microbiol.">
        <title>Ochrobactrum pecoris sp. nov., isolated from farm animals.</title>
        <authorList>
            <person name="Kampfer P."/>
            <person name="Huber B."/>
            <person name="Busse H.J."/>
            <person name="Scholz H.C."/>
            <person name="Tomaso H."/>
            <person name="Hotzel H."/>
            <person name="Melzer F."/>
        </authorList>
    </citation>
    <scope>NUCLEOTIDE SEQUENCE [LARGE SCALE GENOMIC DNA]</scope>
    <source>
        <strain evidence="13 14">08RB2639</strain>
    </source>
</reference>
<reference evidence="13" key="2">
    <citation type="submission" date="2019-06" db="EMBL/GenBank/DDBJ databases">
        <authorList>
            <person name="Hu M."/>
        </authorList>
    </citation>
    <scope>NUCLEOTIDE SEQUENCE</scope>
    <source>
        <strain evidence="13">08RB2639</strain>
    </source>
</reference>
<reference evidence="12 15" key="3">
    <citation type="submission" date="2020-08" db="EMBL/GenBank/DDBJ databases">
        <title>Genomic Encyclopedia of Type Strains, Phase IV (KMG-IV): sequencing the most valuable type-strain genomes for metagenomic binning, comparative biology and taxonomic classification.</title>
        <authorList>
            <person name="Goeker M."/>
        </authorList>
    </citation>
    <scope>NUCLEOTIDE SEQUENCE [LARGE SCALE GENOMIC DNA]</scope>
    <source>
        <strain evidence="12 15">DSM 23868</strain>
    </source>
</reference>
<dbReference type="GO" id="GO:0003934">
    <property type="term" value="F:GTP cyclohydrolase I activity"/>
    <property type="evidence" value="ECO:0007669"/>
    <property type="project" value="UniProtKB-UniRule"/>
</dbReference>
<comment type="similarity">
    <text evidence="3 10">Belongs to the GTP cyclohydrolase I family.</text>
</comment>
<dbReference type="HAMAP" id="MF_00223">
    <property type="entry name" value="FolE"/>
    <property type="match status" value="1"/>
</dbReference>
<comment type="caution">
    <text evidence="13">The sequence shown here is derived from an EMBL/GenBank/DDBJ whole genome shotgun (WGS) entry which is preliminary data.</text>
</comment>
<evidence type="ECO:0000313" key="15">
    <source>
        <dbReference type="Proteomes" id="UP000553980"/>
    </source>
</evidence>
<dbReference type="SUPFAM" id="SSF55620">
    <property type="entry name" value="Tetrahydrobiopterin biosynthesis enzymes-like"/>
    <property type="match status" value="1"/>
</dbReference>
<dbReference type="InterPro" id="IPR001474">
    <property type="entry name" value="GTP_CycHdrlase_I"/>
</dbReference>
<dbReference type="InterPro" id="IPR043133">
    <property type="entry name" value="GTP-CH-I_C/QueF"/>
</dbReference>
<evidence type="ECO:0000256" key="7">
    <source>
        <dbReference type="ARBA" id="ARBA00022801"/>
    </source>
</evidence>
<dbReference type="FunFam" id="1.10.286.10:FF:000001">
    <property type="entry name" value="GTP cyclohydrolase 1"/>
    <property type="match status" value="1"/>
</dbReference>
<feature type="binding site" evidence="10">
    <location>
        <position position="105"/>
    </location>
    <ligand>
        <name>Zn(2+)</name>
        <dbReference type="ChEBI" id="CHEBI:29105"/>
    </ligand>
</feature>
<dbReference type="GO" id="GO:0005737">
    <property type="term" value="C:cytoplasm"/>
    <property type="evidence" value="ECO:0007669"/>
    <property type="project" value="TreeGrafter"/>
</dbReference>
<dbReference type="AlphaFoldDB" id="A0A5C5CJA0"/>
<dbReference type="Pfam" id="PF01227">
    <property type="entry name" value="GTP_cyclohydroI"/>
    <property type="match status" value="1"/>
</dbReference>
<name>A0A5C5CJA0_9HYPH</name>
<dbReference type="Proteomes" id="UP000313390">
    <property type="component" value="Unassembled WGS sequence"/>
</dbReference>
<comment type="pathway">
    <text evidence="2 10">Cofactor biosynthesis; 7,8-dihydroneopterin triphosphate biosynthesis; 7,8-dihydroneopterin triphosphate from GTP: step 1/1.</text>
</comment>
<dbReference type="EMBL" id="JACIEX010000007">
    <property type="protein sequence ID" value="MBB4094826.1"/>
    <property type="molecule type" value="Genomic_DNA"/>
</dbReference>
<evidence type="ECO:0000256" key="4">
    <source>
        <dbReference type="ARBA" id="ARBA00011857"/>
    </source>
</evidence>
<keyword evidence="10" id="KW-0547">Nucleotide-binding</keyword>
<evidence type="ECO:0000256" key="3">
    <source>
        <dbReference type="ARBA" id="ARBA00008085"/>
    </source>
</evidence>
<evidence type="ECO:0000256" key="1">
    <source>
        <dbReference type="ARBA" id="ARBA00001052"/>
    </source>
</evidence>
<dbReference type="NCBIfam" id="TIGR00063">
    <property type="entry name" value="folE"/>
    <property type="match status" value="1"/>
</dbReference>
<evidence type="ECO:0000256" key="2">
    <source>
        <dbReference type="ARBA" id="ARBA00005080"/>
    </source>
</evidence>
<dbReference type="InterPro" id="IPR018234">
    <property type="entry name" value="GTP_CycHdrlase_I_CS"/>
</dbReference>
<dbReference type="InterPro" id="IPR020602">
    <property type="entry name" value="GTP_CycHdrlase_I_dom"/>
</dbReference>
<evidence type="ECO:0000313" key="14">
    <source>
        <dbReference type="Proteomes" id="UP000313390"/>
    </source>
</evidence>
<keyword evidence="8 10" id="KW-0862">Zinc</keyword>
<dbReference type="RefSeq" id="WP_140021264.1">
    <property type="nucleotide sequence ID" value="NZ_JACIEX010000007.1"/>
</dbReference>
<evidence type="ECO:0000259" key="11">
    <source>
        <dbReference type="Pfam" id="PF01227"/>
    </source>
</evidence>
<accession>A0A5C5CJA0</accession>
<protein>
    <recommendedName>
        <fullName evidence="10">GTP cyclohydrolase 1</fullName>
        <ecNumber evidence="10">3.5.4.16</ecNumber>
    </recommendedName>
    <alternativeName>
        <fullName evidence="10">GTP cyclohydrolase I</fullName>
        <shortName evidence="10">GTP-CH-I</shortName>
    </alternativeName>
</protein>
<dbReference type="GO" id="GO:0005525">
    <property type="term" value="F:GTP binding"/>
    <property type="evidence" value="ECO:0007669"/>
    <property type="project" value="UniProtKB-KW"/>
</dbReference>
<dbReference type="Gene3D" id="3.30.1130.10">
    <property type="match status" value="1"/>
</dbReference>
<feature type="binding site" evidence="10">
    <location>
        <position position="108"/>
    </location>
    <ligand>
        <name>Zn(2+)</name>
        <dbReference type="ChEBI" id="CHEBI:29105"/>
    </ligand>
</feature>
<sequence>MDARILKEDDESGLPTNKQANVALLHGKPTQADAEAAVRTLLLWAGDDPEREGLLETPKRVAKAYKELFAGYTESPEEVLGTVFEEVGGYNDLVLVKDISFHSHCEHHMVPIIGKAHVAYLPDHKVVGLSKIARVVDIFARRLQTQESITAQIADSIQRILKPRGVAVMIEAEHMCMAMRGIRKQGSTTITTTFTGEMQVNAEEQVRFMTLTRR</sequence>
<dbReference type="GO" id="GO:0006730">
    <property type="term" value="P:one-carbon metabolic process"/>
    <property type="evidence" value="ECO:0007669"/>
    <property type="project" value="UniProtKB-UniRule"/>
</dbReference>
<evidence type="ECO:0000256" key="10">
    <source>
        <dbReference type="HAMAP-Rule" id="MF_00223"/>
    </source>
</evidence>
<evidence type="ECO:0000256" key="6">
    <source>
        <dbReference type="ARBA" id="ARBA00022723"/>
    </source>
</evidence>
<dbReference type="EMBL" id="VEWK01000007">
    <property type="protein sequence ID" value="TNV11244.1"/>
    <property type="molecule type" value="Genomic_DNA"/>
</dbReference>
<evidence type="ECO:0000256" key="8">
    <source>
        <dbReference type="ARBA" id="ARBA00022833"/>
    </source>
</evidence>
<dbReference type="GO" id="GO:0008270">
    <property type="term" value="F:zinc ion binding"/>
    <property type="evidence" value="ECO:0007669"/>
    <property type="project" value="UniProtKB-UniRule"/>
</dbReference>
<comment type="subunit">
    <text evidence="10">Homopolymer.</text>
</comment>
<feature type="binding site" evidence="10">
    <location>
        <position position="176"/>
    </location>
    <ligand>
        <name>Zn(2+)</name>
        <dbReference type="ChEBI" id="CHEBI:29105"/>
    </ligand>
</feature>
<keyword evidence="5 10" id="KW-0554">One-carbon metabolism</keyword>
<dbReference type="PANTHER" id="PTHR11109">
    <property type="entry name" value="GTP CYCLOHYDROLASE I"/>
    <property type="match status" value="1"/>
</dbReference>
<keyword evidence="6 10" id="KW-0479">Metal-binding</keyword>
<keyword evidence="15" id="KW-1185">Reference proteome</keyword>
<dbReference type="OrthoDB" id="9801207at2"/>
<dbReference type="EC" id="3.5.4.16" evidence="10"/>
<dbReference type="NCBIfam" id="NF006825">
    <property type="entry name" value="PRK09347.1-2"/>
    <property type="match status" value="1"/>
</dbReference>
<comment type="subunit">
    <text evidence="4">Toroid-shaped homodecamer, composed of two pentamers of five dimers.</text>
</comment>
<dbReference type="Proteomes" id="UP000553980">
    <property type="component" value="Unassembled WGS sequence"/>
</dbReference>
<gene>
    <name evidence="10 13" type="primary">folE</name>
    <name evidence="13" type="ORF">FIB18_13770</name>
    <name evidence="12" type="ORF">GGQ79_003361</name>
</gene>
<dbReference type="Gene3D" id="1.10.286.10">
    <property type="match status" value="1"/>
</dbReference>
<comment type="catalytic activity">
    <reaction evidence="1 10">
        <text>GTP + H2O = 7,8-dihydroneopterin 3'-triphosphate + formate + H(+)</text>
        <dbReference type="Rhea" id="RHEA:17473"/>
        <dbReference type="ChEBI" id="CHEBI:15377"/>
        <dbReference type="ChEBI" id="CHEBI:15378"/>
        <dbReference type="ChEBI" id="CHEBI:15740"/>
        <dbReference type="ChEBI" id="CHEBI:37565"/>
        <dbReference type="ChEBI" id="CHEBI:58462"/>
        <dbReference type="EC" id="3.5.4.16"/>
    </reaction>
</comment>
<keyword evidence="9 10" id="KW-0342">GTP-binding</keyword>
<evidence type="ECO:0000256" key="5">
    <source>
        <dbReference type="ARBA" id="ARBA00022563"/>
    </source>
</evidence>